<organism evidence="1 2">
    <name type="scientific">Aspergillus homomorphus (strain CBS 101889)</name>
    <dbReference type="NCBI Taxonomy" id="1450537"/>
    <lineage>
        <taxon>Eukaryota</taxon>
        <taxon>Fungi</taxon>
        <taxon>Dikarya</taxon>
        <taxon>Ascomycota</taxon>
        <taxon>Pezizomycotina</taxon>
        <taxon>Eurotiomycetes</taxon>
        <taxon>Eurotiomycetidae</taxon>
        <taxon>Eurotiales</taxon>
        <taxon>Aspergillaceae</taxon>
        <taxon>Aspergillus</taxon>
        <taxon>Aspergillus subgen. Circumdati</taxon>
    </lineage>
</organism>
<dbReference type="Proteomes" id="UP000248961">
    <property type="component" value="Unassembled WGS sequence"/>
</dbReference>
<gene>
    <name evidence="1" type="ORF">BO97DRAFT_428478</name>
</gene>
<evidence type="ECO:0000313" key="1">
    <source>
        <dbReference type="EMBL" id="RAL08339.1"/>
    </source>
</evidence>
<dbReference type="RefSeq" id="XP_025547493.1">
    <property type="nucleotide sequence ID" value="XM_025697294.1"/>
</dbReference>
<name>A0A395HLI4_ASPHC</name>
<proteinExistence type="predicted"/>
<reference evidence="1 2" key="1">
    <citation type="submission" date="2018-02" db="EMBL/GenBank/DDBJ databases">
        <title>The genomes of Aspergillus section Nigri reveals drivers in fungal speciation.</title>
        <authorList>
            <consortium name="DOE Joint Genome Institute"/>
            <person name="Vesth T.C."/>
            <person name="Nybo J."/>
            <person name="Theobald S."/>
            <person name="Brandl J."/>
            <person name="Frisvad J.C."/>
            <person name="Nielsen K.F."/>
            <person name="Lyhne E.K."/>
            <person name="Kogle M.E."/>
            <person name="Kuo A."/>
            <person name="Riley R."/>
            <person name="Clum A."/>
            <person name="Nolan M."/>
            <person name="Lipzen A."/>
            <person name="Salamov A."/>
            <person name="Henrissat B."/>
            <person name="Wiebenga A."/>
            <person name="De vries R.P."/>
            <person name="Grigoriev I.V."/>
            <person name="Mortensen U.H."/>
            <person name="Andersen M.R."/>
            <person name="Baker S.E."/>
        </authorList>
    </citation>
    <scope>NUCLEOTIDE SEQUENCE [LARGE SCALE GENOMIC DNA]</scope>
    <source>
        <strain evidence="1 2">CBS 101889</strain>
    </source>
</reference>
<dbReference type="AlphaFoldDB" id="A0A395HLI4"/>
<dbReference type="GeneID" id="37201583"/>
<dbReference type="VEuPathDB" id="FungiDB:BO97DRAFT_428478"/>
<keyword evidence="2" id="KW-1185">Reference proteome</keyword>
<protein>
    <submittedName>
        <fullName evidence="1">Uncharacterized protein</fullName>
    </submittedName>
</protein>
<accession>A0A395HLI4</accession>
<dbReference type="EMBL" id="KZ824316">
    <property type="protein sequence ID" value="RAL08339.1"/>
    <property type="molecule type" value="Genomic_DNA"/>
</dbReference>
<sequence>MRDFPRDKLCNLWGQLTQLIFYIPKFQSTLIHSLHVAEDLACLIVDHAPALEHVRYLYDAPPDPADRPSGTLLQHLGSLDPGPPLKRLEINVYFDRYSDTLVTLLTRYGRALENVSVMSPYLYGWFGHHPHLAQLKALCPVLNQQVRYNMGRMALVGPWLYARLPQHEGDLDGWWTRWDNARGWAEPVEECSPL</sequence>
<evidence type="ECO:0000313" key="2">
    <source>
        <dbReference type="Proteomes" id="UP000248961"/>
    </source>
</evidence>